<keyword evidence="2" id="KW-0808">Transferase</keyword>
<evidence type="ECO:0000313" key="3">
    <source>
        <dbReference type="Proteomes" id="UP000198386"/>
    </source>
</evidence>
<keyword evidence="3" id="KW-1185">Reference proteome</keyword>
<feature type="domain" description="N-acetyltransferase" evidence="1">
    <location>
        <begin position="6"/>
        <end position="165"/>
    </location>
</feature>
<dbReference type="PANTHER" id="PTHR43792:SF13">
    <property type="entry name" value="ACETYLTRANSFERASE"/>
    <property type="match status" value="1"/>
</dbReference>
<proteinExistence type="predicted"/>
<dbReference type="AlphaFoldDB" id="A0A239C390"/>
<gene>
    <name evidence="2" type="ORF">SAMN04488107_1546</name>
</gene>
<dbReference type="CDD" id="cd04301">
    <property type="entry name" value="NAT_SF"/>
    <property type="match status" value="1"/>
</dbReference>
<sequence length="169" mass="17891">MAPQHTVVEPLPLDRAEALLEGSDVFTRRYGQDVAEGYLPFPEALPATVRALREGADPAWWSHLVIDPATGTVVGLGGFTGPPVDGAVEIGYGIAPAHRGRGHATEAARQWIDTATARGVTLVRAHTLAGENASTAVLRRLGFRRTAELTDPEAGAVWRWELPTGAAGP</sequence>
<dbReference type="InterPro" id="IPR016181">
    <property type="entry name" value="Acyl_CoA_acyltransferase"/>
</dbReference>
<dbReference type="RefSeq" id="WP_089403233.1">
    <property type="nucleotide sequence ID" value="NZ_FZOH01000002.1"/>
</dbReference>
<dbReference type="Pfam" id="PF13302">
    <property type="entry name" value="Acetyltransf_3"/>
    <property type="match status" value="1"/>
</dbReference>
<dbReference type="Proteomes" id="UP000198386">
    <property type="component" value="Unassembled WGS sequence"/>
</dbReference>
<evidence type="ECO:0000259" key="1">
    <source>
        <dbReference type="PROSITE" id="PS51186"/>
    </source>
</evidence>
<reference evidence="3" key="1">
    <citation type="submission" date="2017-06" db="EMBL/GenBank/DDBJ databases">
        <authorList>
            <person name="Varghese N."/>
            <person name="Submissions S."/>
        </authorList>
    </citation>
    <scope>NUCLEOTIDE SEQUENCE [LARGE SCALE GENOMIC DNA]</scope>
    <source>
        <strain evidence="3">DSM 45423</strain>
    </source>
</reference>
<organism evidence="2 3">
    <name type="scientific">Geodermatophilus saharensis</name>
    <dbReference type="NCBI Taxonomy" id="1137994"/>
    <lineage>
        <taxon>Bacteria</taxon>
        <taxon>Bacillati</taxon>
        <taxon>Actinomycetota</taxon>
        <taxon>Actinomycetes</taxon>
        <taxon>Geodermatophilales</taxon>
        <taxon>Geodermatophilaceae</taxon>
        <taxon>Geodermatophilus</taxon>
    </lineage>
</organism>
<dbReference type="PROSITE" id="PS51186">
    <property type="entry name" value="GNAT"/>
    <property type="match status" value="1"/>
</dbReference>
<accession>A0A239C390</accession>
<dbReference type="EMBL" id="FZOH01000002">
    <property type="protein sequence ID" value="SNS13833.1"/>
    <property type="molecule type" value="Genomic_DNA"/>
</dbReference>
<dbReference type="InterPro" id="IPR051531">
    <property type="entry name" value="N-acetyltransferase"/>
</dbReference>
<evidence type="ECO:0000313" key="2">
    <source>
        <dbReference type="EMBL" id="SNS13833.1"/>
    </source>
</evidence>
<name>A0A239C390_9ACTN</name>
<dbReference type="GO" id="GO:0016747">
    <property type="term" value="F:acyltransferase activity, transferring groups other than amino-acyl groups"/>
    <property type="evidence" value="ECO:0007669"/>
    <property type="project" value="InterPro"/>
</dbReference>
<dbReference type="OrthoDB" id="4543915at2"/>
<dbReference type="SUPFAM" id="SSF55729">
    <property type="entry name" value="Acyl-CoA N-acyltransferases (Nat)"/>
    <property type="match status" value="1"/>
</dbReference>
<dbReference type="InterPro" id="IPR000182">
    <property type="entry name" value="GNAT_dom"/>
</dbReference>
<dbReference type="PANTHER" id="PTHR43792">
    <property type="entry name" value="GNAT FAMILY, PUTATIVE (AFU_ORTHOLOGUE AFUA_3G00765)-RELATED-RELATED"/>
    <property type="match status" value="1"/>
</dbReference>
<protein>
    <submittedName>
        <fullName evidence="2">Protein N-acetyltransferase, RimJ/RimL family</fullName>
    </submittedName>
</protein>
<dbReference type="Gene3D" id="3.40.630.30">
    <property type="match status" value="1"/>
</dbReference>